<dbReference type="InterPro" id="IPR009078">
    <property type="entry name" value="Ferritin-like_SF"/>
</dbReference>
<dbReference type="InterPro" id="IPR008331">
    <property type="entry name" value="Ferritin_DPS_dom"/>
</dbReference>
<organism evidence="2 3">
    <name type="scientific">Enterobacter cloacae</name>
    <dbReference type="NCBI Taxonomy" id="550"/>
    <lineage>
        <taxon>Bacteria</taxon>
        <taxon>Pseudomonadati</taxon>
        <taxon>Pseudomonadota</taxon>
        <taxon>Gammaproteobacteria</taxon>
        <taxon>Enterobacterales</taxon>
        <taxon>Enterobacteriaceae</taxon>
        <taxon>Enterobacter</taxon>
        <taxon>Enterobacter cloacae complex</taxon>
    </lineage>
</organism>
<dbReference type="PROSITE" id="PS50905">
    <property type="entry name" value="FERRITIN_LIKE"/>
    <property type="match status" value="1"/>
</dbReference>
<dbReference type="SUPFAM" id="SSF47240">
    <property type="entry name" value="Ferritin-like"/>
    <property type="match status" value="1"/>
</dbReference>
<sequence>MIASGIVQKLNAQMNQEFYTSNLYLQLSQRCSENSLNGTALFLRHQAQNTVTQMMRMYEYIKQSGATPVLQEQHARCGEFSTLEDLFEQTVSDYQKRINALTSLTEDAQAANDKSAINFLKRYRKEEIVDGTLLQIILDEVRSAKKAGINMQQTDHYLVGVIDRYHSSSAS</sequence>
<name>A0A330G3W7_ENTCL</name>
<accession>A0A330G3W7</accession>
<evidence type="ECO:0000313" key="2">
    <source>
        <dbReference type="EMBL" id="RAZ62602.1"/>
    </source>
</evidence>
<protein>
    <submittedName>
        <fullName evidence="2">Non-heme ferritin-like protein</fullName>
    </submittedName>
</protein>
<comment type="caution">
    <text evidence="2">The sequence shown here is derived from an EMBL/GenBank/DDBJ whole genome shotgun (WGS) entry which is preliminary data.</text>
</comment>
<dbReference type="EMBL" id="QMDH01000058">
    <property type="protein sequence ID" value="RAZ62602.1"/>
    <property type="molecule type" value="Genomic_DNA"/>
</dbReference>
<dbReference type="InterPro" id="IPR012347">
    <property type="entry name" value="Ferritin-like"/>
</dbReference>
<dbReference type="Proteomes" id="UP000251576">
    <property type="component" value="Unassembled WGS sequence"/>
</dbReference>
<evidence type="ECO:0000313" key="3">
    <source>
        <dbReference type="Proteomes" id="UP000251576"/>
    </source>
</evidence>
<dbReference type="Pfam" id="PF00210">
    <property type="entry name" value="Ferritin"/>
    <property type="match status" value="1"/>
</dbReference>
<dbReference type="RefSeq" id="WP_112781818.1">
    <property type="nucleotide sequence ID" value="NZ_CABMNQ010000058.1"/>
</dbReference>
<reference evidence="2 3" key="1">
    <citation type="submission" date="2018-06" db="EMBL/GenBank/DDBJ databases">
        <title>ACT-28, a chromosomally-encoded AmpC with carbapenemase activity from Enterobacter kobei.</title>
        <authorList>
            <person name="Jousset A.B."/>
            <person name="Oueslati S."/>
            <person name="Bernabeu S."/>
            <person name="Takissian J."/>
            <person name="Creton E."/>
            <person name="Vogel A."/>
            <person name="Cotellon G."/>
            <person name="Bonnin R.A."/>
            <person name="Dortet L."/>
            <person name="Naas T."/>
        </authorList>
    </citation>
    <scope>NUCLEOTIDE SEQUENCE [LARGE SCALE GENOMIC DNA]</scope>
    <source>
        <strain evidence="2 3">99B3</strain>
    </source>
</reference>
<dbReference type="NCBIfam" id="NF011597">
    <property type="entry name" value="PRK15022.1"/>
    <property type="match status" value="1"/>
</dbReference>
<dbReference type="InterPro" id="IPR009040">
    <property type="entry name" value="Ferritin-like_diiron"/>
</dbReference>
<feature type="domain" description="Ferritin-like diiron" evidence="1">
    <location>
        <begin position="1"/>
        <end position="145"/>
    </location>
</feature>
<dbReference type="Gene3D" id="1.20.1260.10">
    <property type="match status" value="1"/>
</dbReference>
<proteinExistence type="predicted"/>
<dbReference type="GO" id="GO:0008199">
    <property type="term" value="F:ferric iron binding"/>
    <property type="evidence" value="ECO:0007669"/>
    <property type="project" value="InterPro"/>
</dbReference>
<gene>
    <name evidence="2" type="ORF">DP202_23265</name>
</gene>
<dbReference type="AlphaFoldDB" id="A0A330G3W7"/>
<evidence type="ECO:0000259" key="1">
    <source>
        <dbReference type="PROSITE" id="PS50905"/>
    </source>
</evidence>